<evidence type="ECO:0008006" key="3">
    <source>
        <dbReference type="Google" id="ProtNLM"/>
    </source>
</evidence>
<dbReference type="Gene3D" id="3.30.70.1380">
    <property type="entry name" value="Transcriptional regulatory protein pf0864 domain like"/>
    <property type="match status" value="1"/>
</dbReference>
<name>A0A6N2TPU5_9FIRM</name>
<dbReference type="EMBL" id="CACRST010000014">
    <property type="protein sequence ID" value="VYT07884.1"/>
    <property type="molecule type" value="Genomic_DNA"/>
</dbReference>
<sequence length="407" mass="45853">MGKTLYLECYSGISEDMAAAALLDLGAEQTVMKAALASLPVGGFRTEITRVRKSGVDACNFQVILDEEHKNHAHDEENIHKYWEYKEINRIFTDSDMTERAMKTALHIFDVLAEAKAKVYGVPKEQTRFQEMDSIVYIAAVAICLDNLDITEVIVPELYEGKGAVRCCQGMLPVPVPEVVHIVQQNRIPLKITELEGELVTPAGAAVAAALRTSGQLPENLVIQKTGMGAGKKNHNCPGILRAMVLREKTKRQENLQGRDRIWHLETNIDDCTGEELGNVMKLLFEAGAKDVYYTPIYMKKNRPAYELSVICTEETRNILENIIFEETTTIGIRRTEMERTVLKREIHLLEAEGFPVKAKICTLPDGSRRCYPEHDSAAALAADRRISYREAWQKIRECWKKKGEAE</sequence>
<organism evidence="2">
    <name type="scientific">Blautia glucerasea</name>
    <dbReference type="NCBI Taxonomy" id="536633"/>
    <lineage>
        <taxon>Bacteria</taxon>
        <taxon>Bacillati</taxon>
        <taxon>Bacillota</taxon>
        <taxon>Clostridia</taxon>
        <taxon>Lachnospirales</taxon>
        <taxon>Lachnospiraceae</taxon>
        <taxon>Blautia</taxon>
    </lineage>
</organism>
<accession>A0A6N2TPU5</accession>
<dbReference type="InterPro" id="IPR002822">
    <property type="entry name" value="Ni_insertion"/>
</dbReference>
<dbReference type="PANTHER" id="PTHR36566:SF1">
    <property type="entry name" value="PYRIDINIUM-3,5-BISTHIOCARBOXYLIC ACID MONONUCLEOTIDE NICKEL INSERTION PROTEIN"/>
    <property type="match status" value="1"/>
</dbReference>
<evidence type="ECO:0000256" key="1">
    <source>
        <dbReference type="ARBA" id="ARBA00022596"/>
    </source>
</evidence>
<dbReference type="Pfam" id="PF01969">
    <property type="entry name" value="Ni_insertion"/>
    <property type="match status" value="1"/>
</dbReference>
<proteinExistence type="predicted"/>
<evidence type="ECO:0000313" key="2">
    <source>
        <dbReference type="EMBL" id="VYT07884.1"/>
    </source>
</evidence>
<dbReference type="NCBIfam" id="TIGR00299">
    <property type="entry name" value="nickel pincer cofactor biosynthesis protein LarC"/>
    <property type="match status" value="1"/>
</dbReference>
<gene>
    <name evidence="2" type="ORF">BGLFYP119_01715</name>
</gene>
<dbReference type="AlphaFoldDB" id="A0A6N2TPU5"/>
<dbReference type="PANTHER" id="PTHR36566">
    <property type="entry name" value="NICKEL INSERTION PROTEIN-RELATED"/>
    <property type="match status" value="1"/>
</dbReference>
<dbReference type="RefSeq" id="WP_156354033.1">
    <property type="nucleotide sequence ID" value="NZ_CACRST010000014.1"/>
</dbReference>
<keyword evidence="1" id="KW-0533">Nickel</keyword>
<reference evidence="2" key="1">
    <citation type="submission" date="2019-11" db="EMBL/GenBank/DDBJ databases">
        <authorList>
            <person name="Feng L."/>
        </authorList>
    </citation>
    <scope>NUCLEOTIDE SEQUENCE</scope>
    <source>
        <strain evidence="2">BgluceraseaLFYP119</strain>
    </source>
</reference>
<protein>
    <recommendedName>
        <fullName evidence="3">Nickel-pincer cofactor biosynthesis protein LarC</fullName>
    </recommendedName>
</protein>